<dbReference type="SUPFAM" id="SSF48317">
    <property type="entry name" value="Acid phosphatase/Vanadium-dependent haloperoxidase"/>
    <property type="match status" value="1"/>
</dbReference>
<proteinExistence type="predicted"/>
<comment type="subcellular location">
    <subcellularLocation>
        <location evidence="1">Cell membrane</location>
        <topology evidence="1">Multi-pass membrane protein</topology>
    </subcellularLocation>
</comment>
<feature type="compositionally biased region" description="Gly residues" evidence="7">
    <location>
        <begin position="10"/>
        <end position="27"/>
    </location>
</feature>
<evidence type="ECO:0000256" key="2">
    <source>
        <dbReference type="ARBA" id="ARBA00022475"/>
    </source>
</evidence>
<keyword evidence="5" id="KW-1133">Transmembrane helix</keyword>
<dbReference type="GO" id="GO:0016787">
    <property type="term" value="F:hydrolase activity"/>
    <property type="evidence" value="ECO:0007669"/>
    <property type="project" value="UniProtKB-KW"/>
</dbReference>
<name>A0A1I2URD5_9CORY</name>
<protein>
    <submittedName>
        <fullName evidence="9">5'-phosphoribosyl-monophospho-decaprenol phosphatase</fullName>
    </submittedName>
</protein>
<evidence type="ECO:0000256" key="1">
    <source>
        <dbReference type="ARBA" id="ARBA00004651"/>
    </source>
</evidence>
<keyword evidence="2" id="KW-1003">Cell membrane</keyword>
<dbReference type="CDD" id="cd01610">
    <property type="entry name" value="PAP2_like"/>
    <property type="match status" value="1"/>
</dbReference>
<accession>A0A1I2URD5</accession>
<keyword evidence="3" id="KW-0812">Transmembrane</keyword>
<sequence length="200" mass="20435">MVSKEEVVEGGRGVGAGGSAGSGAFGPGKGFPTDAGEAEILLSIQGALNHVPGVLPVARGMSFVGEHAAGWLLMSAAGAALDKPRRRQWLGLGAAAFCTHAASVVIKRIVRRPRPHDPRIAIGVGTPSKLSFPSSHATSTTAAMVALSRTIAHPAPLAVIPLMMISRMVLGVHYPTDVTVGALLGAAGAQVVDTLERRLD</sequence>
<dbReference type="Pfam" id="PF01569">
    <property type="entry name" value="PAP2"/>
    <property type="match status" value="1"/>
</dbReference>
<organism evidence="9 10">
    <name type="scientific">Corynebacterium spheniscorum</name>
    <dbReference type="NCBI Taxonomy" id="185761"/>
    <lineage>
        <taxon>Bacteria</taxon>
        <taxon>Bacillati</taxon>
        <taxon>Actinomycetota</taxon>
        <taxon>Actinomycetes</taxon>
        <taxon>Mycobacteriales</taxon>
        <taxon>Corynebacteriaceae</taxon>
        <taxon>Corynebacterium</taxon>
    </lineage>
</organism>
<keyword evidence="4" id="KW-0378">Hydrolase</keyword>
<feature type="domain" description="Phosphatidic acid phosphatase type 2/haloperoxidase" evidence="8">
    <location>
        <begin position="89"/>
        <end position="193"/>
    </location>
</feature>
<dbReference type="GO" id="GO:0005886">
    <property type="term" value="C:plasma membrane"/>
    <property type="evidence" value="ECO:0007669"/>
    <property type="project" value="UniProtKB-SubCell"/>
</dbReference>
<evidence type="ECO:0000313" key="9">
    <source>
        <dbReference type="EMBL" id="SFG79560.1"/>
    </source>
</evidence>
<evidence type="ECO:0000313" key="10">
    <source>
        <dbReference type="Proteomes" id="UP000199065"/>
    </source>
</evidence>
<dbReference type="AlphaFoldDB" id="A0A1I2URD5"/>
<evidence type="ECO:0000256" key="3">
    <source>
        <dbReference type="ARBA" id="ARBA00022692"/>
    </source>
</evidence>
<dbReference type="Proteomes" id="UP000199065">
    <property type="component" value="Unassembled WGS sequence"/>
</dbReference>
<evidence type="ECO:0000259" key="8">
    <source>
        <dbReference type="SMART" id="SM00014"/>
    </source>
</evidence>
<dbReference type="EMBL" id="FOPJ01000015">
    <property type="protein sequence ID" value="SFG79560.1"/>
    <property type="molecule type" value="Genomic_DNA"/>
</dbReference>
<gene>
    <name evidence="9" type="ORF">SAMN05660282_01982</name>
</gene>
<dbReference type="STRING" id="185761.SAMN05660282_01982"/>
<dbReference type="Gene3D" id="1.20.144.10">
    <property type="entry name" value="Phosphatidic acid phosphatase type 2/haloperoxidase"/>
    <property type="match status" value="1"/>
</dbReference>
<evidence type="ECO:0000256" key="6">
    <source>
        <dbReference type="ARBA" id="ARBA00023136"/>
    </source>
</evidence>
<keyword evidence="6" id="KW-0472">Membrane</keyword>
<evidence type="ECO:0000256" key="4">
    <source>
        <dbReference type="ARBA" id="ARBA00022801"/>
    </source>
</evidence>
<feature type="region of interest" description="Disordered" evidence="7">
    <location>
        <begin position="1"/>
        <end position="27"/>
    </location>
</feature>
<reference evidence="9 10" key="1">
    <citation type="submission" date="2016-10" db="EMBL/GenBank/DDBJ databases">
        <authorList>
            <person name="de Groot N.N."/>
        </authorList>
    </citation>
    <scope>NUCLEOTIDE SEQUENCE [LARGE SCALE GENOMIC DNA]</scope>
    <source>
        <strain>J11</strain>
        <strain evidence="10">PG 39</strain>
    </source>
</reference>
<dbReference type="PANTHER" id="PTHR14969:SF62">
    <property type="entry name" value="DECAPRENYLPHOSPHORYL-5-PHOSPHORIBOSE PHOSPHATASE RV3807C-RELATED"/>
    <property type="match status" value="1"/>
</dbReference>
<evidence type="ECO:0000256" key="5">
    <source>
        <dbReference type="ARBA" id="ARBA00022989"/>
    </source>
</evidence>
<dbReference type="InterPro" id="IPR036938">
    <property type="entry name" value="PAP2/HPO_sf"/>
</dbReference>
<dbReference type="SMART" id="SM00014">
    <property type="entry name" value="acidPPc"/>
    <property type="match status" value="1"/>
</dbReference>
<keyword evidence="10" id="KW-1185">Reference proteome</keyword>
<dbReference type="InterPro" id="IPR000326">
    <property type="entry name" value="PAP2/HPO"/>
</dbReference>
<evidence type="ECO:0000256" key="7">
    <source>
        <dbReference type="SAM" id="MobiDB-lite"/>
    </source>
</evidence>
<dbReference type="PANTHER" id="PTHR14969">
    <property type="entry name" value="SPHINGOSINE-1-PHOSPHATE PHOSPHOHYDROLASE"/>
    <property type="match status" value="1"/>
</dbReference>